<organism evidence="2 3">
    <name type="scientific">Paractinoplanes lichenicola</name>
    <dbReference type="NCBI Taxonomy" id="2802976"/>
    <lineage>
        <taxon>Bacteria</taxon>
        <taxon>Bacillati</taxon>
        <taxon>Actinomycetota</taxon>
        <taxon>Actinomycetes</taxon>
        <taxon>Micromonosporales</taxon>
        <taxon>Micromonosporaceae</taxon>
        <taxon>Paractinoplanes</taxon>
    </lineage>
</organism>
<dbReference type="RefSeq" id="WP_202997016.1">
    <property type="nucleotide sequence ID" value="NZ_JAENHO010000013.1"/>
</dbReference>
<evidence type="ECO:0008006" key="4">
    <source>
        <dbReference type="Google" id="ProtNLM"/>
    </source>
</evidence>
<gene>
    <name evidence="2" type="ORF">JKJ07_38925</name>
</gene>
<protein>
    <recommendedName>
        <fullName evidence="4">Secreted protein</fullName>
    </recommendedName>
</protein>
<name>A0ABS1W0Q4_9ACTN</name>
<feature type="signal peptide" evidence="1">
    <location>
        <begin position="1"/>
        <end position="27"/>
    </location>
</feature>
<proteinExistence type="predicted"/>
<accession>A0ABS1W0Q4</accession>
<feature type="chain" id="PRO_5045716519" description="Secreted protein" evidence="1">
    <location>
        <begin position="28"/>
        <end position="155"/>
    </location>
</feature>
<reference evidence="2 3" key="1">
    <citation type="submission" date="2021-01" db="EMBL/GenBank/DDBJ databases">
        <title>Actinoplanes sp. nov. LDG1-01 isolated from lichen.</title>
        <authorList>
            <person name="Saeng-In P."/>
            <person name="Phongsopitanun W."/>
            <person name="Kanchanasin P."/>
            <person name="Yuki M."/>
            <person name="Kudo T."/>
            <person name="Ohkuma M."/>
            <person name="Tanasupawat S."/>
        </authorList>
    </citation>
    <scope>NUCLEOTIDE SEQUENCE [LARGE SCALE GENOMIC DNA]</scope>
    <source>
        <strain evidence="2 3">LDG1-01</strain>
    </source>
</reference>
<evidence type="ECO:0000313" key="3">
    <source>
        <dbReference type="Proteomes" id="UP000598996"/>
    </source>
</evidence>
<sequence length="155" mass="16760">MRSTALLIRRLLTVIALTCAAVLTPMAASTASAVSAFEWDYTVNGSGIGYQNCTFVVGSSPSNGVTGCFHPDGDKFWVEDSDRDGVSAALYWSNYNSDGSLYRHGACVEKRGVGESGWCNKNFREGTTLRIRACFYDVPTGVRGKCNSISNYITV</sequence>
<dbReference type="Proteomes" id="UP000598996">
    <property type="component" value="Unassembled WGS sequence"/>
</dbReference>
<dbReference type="EMBL" id="JAENHO010000013">
    <property type="protein sequence ID" value="MBL7260289.1"/>
    <property type="molecule type" value="Genomic_DNA"/>
</dbReference>
<evidence type="ECO:0000256" key="1">
    <source>
        <dbReference type="SAM" id="SignalP"/>
    </source>
</evidence>
<comment type="caution">
    <text evidence="2">The sequence shown here is derived from an EMBL/GenBank/DDBJ whole genome shotgun (WGS) entry which is preliminary data.</text>
</comment>
<keyword evidence="1" id="KW-0732">Signal</keyword>
<keyword evidence="3" id="KW-1185">Reference proteome</keyword>
<evidence type="ECO:0000313" key="2">
    <source>
        <dbReference type="EMBL" id="MBL7260289.1"/>
    </source>
</evidence>